<evidence type="ECO:0000256" key="4">
    <source>
        <dbReference type="ARBA" id="ARBA00023239"/>
    </source>
</evidence>
<keyword evidence="4" id="KW-0456">Lyase</keyword>
<evidence type="ECO:0000256" key="7">
    <source>
        <dbReference type="ARBA" id="ARBA00047625"/>
    </source>
</evidence>
<dbReference type="CDD" id="cd00614">
    <property type="entry name" value="CGS_like"/>
    <property type="match status" value="1"/>
</dbReference>
<dbReference type="PANTHER" id="PTHR43500">
    <property type="entry name" value="CYSTATHIONINE BETA-LYASE-RELATED"/>
    <property type="match status" value="1"/>
</dbReference>
<evidence type="ECO:0000256" key="6">
    <source>
        <dbReference type="ARBA" id="ARBA00047517"/>
    </source>
</evidence>
<reference evidence="9 10" key="1">
    <citation type="submission" date="2023-03" db="EMBL/GenBank/DDBJ databases">
        <title>Draft genome sequence of Thalassotalea insulae KCTC 62186T.</title>
        <authorList>
            <person name="Sawabe T."/>
        </authorList>
    </citation>
    <scope>NUCLEOTIDE SEQUENCE [LARGE SCALE GENOMIC DNA]</scope>
    <source>
        <strain evidence="9 10">KCTC 62186</strain>
    </source>
</reference>
<name>A0ABQ6GL68_9GAMM</name>
<evidence type="ECO:0000256" key="8">
    <source>
        <dbReference type="RuleBase" id="RU362118"/>
    </source>
</evidence>
<keyword evidence="3 8" id="KW-0663">Pyridoxal phosphate</keyword>
<proteinExistence type="inferred from homology"/>
<gene>
    <name evidence="9" type="ORF">tinsulaeT_00780</name>
</gene>
<comment type="catalytic activity">
    <reaction evidence="7">
        <text>an S-substituted L-cysteine + H2O = a thiol + pyruvate + NH4(+)</text>
        <dbReference type="Rhea" id="RHEA:18121"/>
        <dbReference type="ChEBI" id="CHEBI:15361"/>
        <dbReference type="ChEBI" id="CHEBI:15377"/>
        <dbReference type="ChEBI" id="CHEBI:28938"/>
        <dbReference type="ChEBI" id="CHEBI:29256"/>
        <dbReference type="ChEBI" id="CHEBI:58717"/>
        <dbReference type="EC" id="4.4.1.13"/>
    </reaction>
</comment>
<dbReference type="Proteomes" id="UP001157186">
    <property type="component" value="Unassembled WGS sequence"/>
</dbReference>
<comment type="catalytic activity">
    <reaction evidence="6">
        <text>L,L-cystathionine + H2O = L-homocysteine + pyruvate + NH4(+)</text>
        <dbReference type="Rhea" id="RHEA:13965"/>
        <dbReference type="ChEBI" id="CHEBI:15361"/>
        <dbReference type="ChEBI" id="CHEBI:15377"/>
        <dbReference type="ChEBI" id="CHEBI:28938"/>
        <dbReference type="ChEBI" id="CHEBI:58161"/>
        <dbReference type="ChEBI" id="CHEBI:58199"/>
    </reaction>
</comment>
<dbReference type="InterPro" id="IPR015421">
    <property type="entry name" value="PyrdxlP-dep_Trfase_major"/>
</dbReference>
<dbReference type="NCBIfam" id="TIGR01324">
    <property type="entry name" value="cysta_beta_ly_B"/>
    <property type="match status" value="1"/>
</dbReference>
<evidence type="ECO:0000256" key="5">
    <source>
        <dbReference type="ARBA" id="ARBA00046315"/>
    </source>
</evidence>
<evidence type="ECO:0000256" key="2">
    <source>
        <dbReference type="ARBA" id="ARBA00009077"/>
    </source>
</evidence>
<organism evidence="9 10">
    <name type="scientific">Thalassotalea insulae</name>
    <dbReference type="NCBI Taxonomy" id="2056778"/>
    <lineage>
        <taxon>Bacteria</taxon>
        <taxon>Pseudomonadati</taxon>
        <taxon>Pseudomonadota</taxon>
        <taxon>Gammaproteobacteria</taxon>
        <taxon>Alteromonadales</taxon>
        <taxon>Colwelliaceae</taxon>
        <taxon>Thalassotalea</taxon>
    </lineage>
</organism>
<dbReference type="Gene3D" id="3.40.640.10">
    <property type="entry name" value="Type I PLP-dependent aspartate aminotransferase-like (Major domain)"/>
    <property type="match status" value="1"/>
</dbReference>
<dbReference type="Gene3D" id="3.90.1150.10">
    <property type="entry name" value="Aspartate Aminotransferase, domain 1"/>
    <property type="match status" value="1"/>
</dbReference>
<dbReference type="PANTHER" id="PTHR43500:SF1">
    <property type="entry name" value="CYSTATHIONINE BETA-LYASE-RELATED"/>
    <property type="match status" value="1"/>
</dbReference>
<comment type="similarity">
    <text evidence="2 8">Belongs to the trans-sulfuration enzymes family.</text>
</comment>
<dbReference type="InterPro" id="IPR015424">
    <property type="entry name" value="PyrdxlP-dep_Trfase"/>
</dbReference>
<dbReference type="SUPFAM" id="SSF53383">
    <property type="entry name" value="PLP-dependent transferases"/>
    <property type="match status" value="1"/>
</dbReference>
<dbReference type="InterPro" id="IPR015422">
    <property type="entry name" value="PyrdxlP-dep_Trfase_small"/>
</dbReference>
<evidence type="ECO:0000313" key="10">
    <source>
        <dbReference type="Proteomes" id="UP001157186"/>
    </source>
</evidence>
<dbReference type="InterPro" id="IPR006233">
    <property type="entry name" value="Cys_b_lyase_bac"/>
</dbReference>
<comment type="pathway">
    <text evidence="5">Amino-acid biosynthesis; L-methionine biosynthesis via de novo pathway; L-homocysteine from L-cystathionine: step 1/1.</text>
</comment>
<dbReference type="NCBIfam" id="NF006538">
    <property type="entry name" value="PRK09028.1"/>
    <property type="match status" value="1"/>
</dbReference>
<evidence type="ECO:0000256" key="1">
    <source>
        <dbReference type="ARBA" id="ARBA00001933"/>
    </source>
</evidence>
<evidence type="ECO:0000313" key="9">
    <source>
        <dbReference type="EMBL" id="GLX76738.1"/>
    </source>
</evidence>
<dbReference type="PROSITE" id="PS00868">
    <property type="entry name" value="CYS_MET_METAB_PP"/>
    <property type="match status" value="1"/>
</dbReference>
<accession>A0ABQ6GL68</accession>
<keyword evidence="10" id="KW-1185">Reference proteome</keyword>
<dbReference type="RefSeq" id="WP_284242530.1">
    <property type="nucleotide sequence ID" value="NZ_BSST01000001.1"/>
</dbReference>
<dbReference type="InterPro" id="IPR000277">
    <property type="entry name" value="Cys/Met-Metab_PyrdxlP-dep_enz"/>
</dbReference>
<comment type="cofactor">
    <cofactor evidence="1 8">
        <name>pyridoxal 5'-phosphate</name>
        <dbReference type="ChEBI" id="CHEBI:597326"/>
    </cofactor>
</comment>
<dbReference type="EMBL" id="BSST01000001">
    <property type="protein sequence ID" value="GLX76738.1"/>
    <property type="molecule type" value="Genomic_DNA"/>
</dbReference>
<comment type="caution">
    <text evidence="9">The sequence shown here is derived from an EMBL/GenBank/DDBJ whole genome shotgun (WGS) entry which is preliminary data.</text>
</comment>
<evidence type="ECO:0000256" key="3">
    <source>
        <dbReference type="ARBA" id="ARBA00022898"/>
    </source>
</evidence>
<dbReference type="PIRSF" id="PIRSF001434">
    <property type="entry name" value="CGS"/>
    <property type="match status" value="1"/>
</dbReference>
<sequence length="393" mass="43815">MRKDTKIVNAGRSKKWTRGVVNPPVERASTVVFESVKEMKHATAHRGEQVLFYGRRGTSTSFAFQDAMTELEGGAGCALYPSGTAAITNAILAFVKAGDHILMVDTAYEPTRDFCDKVLTRIGVETTYYDPLIGKDIEQLIQENTAIVFLESPGSITMEVQDVPGIAKAAHQHDCIVMLDNTWSAGVNFQPFDYGVDISIQAATKYIVGHSDVMLGTATATEKYWETLRENSYLMGQCTSPDDLYLAMRGIRTLGVRLKQHQENALKIARWLEQREEVDKILHPAFSSCPGHEYFERDFSGSNGLFSFVLNRGDQASVNALLDGMHHFKMGYSWGGFESLILANTNVGRLRTATGWPYQHPLIRLHIGLEDADDLIEDLTQGFERLNHSLAQR</sequence>
<dbReference type="InterPro" id="IPR054542">
    <property type="entry name" value="Cys_met_metab_PP"/>
</dbReference>
<dbReference type="Pfam" id="PF01053">
    <property type="entry name" value="Cys_Met_Meta_PP"/>
    <property type="match status" value="1"/>
</dbReference>
<protein>
    <submittedName>
        <fullName evidence="9">Cystathionine beta-lyase</fullName>
    </submittedName>
</protein>